<accession>A0A1P8UQJ1</accession>
<name>A0A1P8UQJ1_9RHOB</name>
<proteinExistence type="predicted"/>
<evidence type="ECO:0000313" key="2">
    <source>
        <dbReference type="Proteomes" id="UP000187059"/>
    </source>
</evidence>
<dbReference type="KEGG" id="paby:Ga0080574_TMP1322"/>
<reference evidence="1 2" key="1">
    <citation type="submission" date="2016-04" db="EMBL/GenBank/DDBJ databases">
        <title>Deep-sea bacteria in the southern Pacific.</title>
        <authorList>
            <person name="Tang K."/>
        </authorList>
    </citation>
    <scope>NUCLEOTIDE SEQUENCE [LARGE SCALE GENOMIC DNA]</scope>
    <source>
        <strain evidence="1 2">JLT2014</strain>
    </source>
</reference>
<dbReference type="Proteomes" id="UP000187059">
    <property type="component" value="Chromosome"/>
</dbReference>
<dbReference type="AlphaFoldDB" id="A0A1P8UQJ1"/>
<sequence>MGSCSWCQAARLWASPCRAATALETQNDRAVGNRAVGV</sequence>
<evidence type="ECO:0000313" key="1">
    <source>
        <dbReference type="EMBL" id="APZ51656.1"/>
    </source>
</evidence>
<dbReference type="STRING" id="1250539.Ga0080574_TMP1322"/>
<dbReference type="EMBL" id="CP015093">
    <property type="protein sequence ID" value="APZ51656.1"/>
    <property type="molecule type" value="Genomic_DNA"/>
</dbReference>
<protein>
    <submittedName>
        <fullName evidence="1">Uncharacterized protein</fullName>
    </submittedName>
</protein>
<organism evidence="1 2">
    <name type="scientific">Salipiger abyssi</name>
    <dbReference type="NCBI Taxonomy" id="1250539"/>
    <lineage>
        <taxon>Bacteria</taxon>
        <taxon>Pseudomonadati</taxon>
        <taxon>Pseudomonadota</taxon>
        <taxon>Alphaproteobacteria</taxon>
        <taxon>Rhodobacterales</taxon>
        <taxon>Roseobacteraceae</taxon>
        <taxon>Salipiger</taxon>
    </lineage>
</organism>
<keyword evidence="2" id="KW-1185">Reference proteome</keyword>
<gene>
    <name evidence="1" type="ORF">Ga0080574_TMP1322</name>
</gene>